<gene>
    <name evidence="1" type="ORF">FCM35_KLT05541</name>
</gene>
<evidence type="ECO:0000313" key="2">
    <source>
        <dbReference type="Proteomes" id="UP000623129"/>
    </source>
</evidence>
<sequence length="78" mass="8627">MPDAFFSKTPNKERASWRRKATLVGNGIQLGGTVKSSAEVRYPRISSEYGPMKALVRARKIEKKVHGTRHSSAILGSQ</sequence>
<proteinExistence type="predicted"/>
<protein>
    <submittedName>
        <fullName evidence="1">Uncharacterized protein</fullName>
    </submittedName>
</protein>
<keyword evidence="2" id="KW-1185">Reference proteome</keyword>
<dbReference type="Proteomes" id="UP000623129">
    <property type="component" value="Unassembled WGS sequence"/>
</dbReference>
<evidence type="ECO:0000313" key="1">
    <source>
        <dbReference type="EMBL" id="KAF3330210.1"/>
    </source>
</evidence>
<comment type="caution">
    <text evidence="1">The sequence shown here is derived from an EMBL/GenBank/DDBJ whole genome shotgun (WGS) entry which is preliminary data.</text>
</comment>
<accession>A0A833VKL1</accession>
<reference evidence="1" key="1">
    <citation type="submission" date="2020-01" db="EMBL/GenBank/DDBJ databases">
        <title>Genome sequence of Kobresia littledalei, the first chromosome-level genome in the family Cyperaceae.</title>
        <authorList>
            <person name="Qu G."/>
        </authorList>
    </citation>
    <scope>NUCLEOTIDE SEQUENCE</scope>
    <source>
        <strain evidence="1">C.B.Clarke</strain>
        <tissue evidence="1">Leaf</tissue>
    </source>
</reference>
<dbReference type="EMBL" id="SWLB01000014">
    <property type="protein sequence ID" value="KAF3330210.1"/>
    <property type="molecule type" value="Genomic_DNA"/>
</dbReference>
<dbReference type="AlphaFoldDB" id="A0A833VKL1"/>
<name>A0A833VKL1_9POAL</name>
<organism evidence="1 2">
    <name type="scientific">Carex littledalei</name>
    <dbReference type="NCBI Taxonomy" id="544730"/>
    <lineage>
        <taxon>Eukaryota</taxon>
        <taxon>Viridiplantae</taxon>
        <taxon>Streptophyta</taxon>
        <taxon>Embryophyta</taxon>
        <taxon>Tracheophyta</taxon>
        <taxon>Spermatophyta</taxon>
        <taxon>Magnoliopsida</taxon>
        <taxon>Liliopsida</taxon>
        <taxon>Poales</taxon>
        <taxon>Cyperaceae</taxon>
        <taxon>Cyperoideae</taxon>
        <taxon>Cariceae</taxon>
        <taxon>Carex</taxon>
        <taxon>Carex subgen. Euthyceras</taxon>
    </lineage>
</organism>